<gene>
    <name evidence="8" type="ORF">YC6258_01824</name>
</gene>
<comment type="cofactor">
    <cofactor evidence="1">
        <name>Mg(2+)</name>
        <dbReference type="ChEBI" id="CHEBI:18420"/>
    </cofactor>
</comment>
<dbReference type="CDD" id="cd01949">
    <property type="entry name" value="GGDEF"/>
    <property type="match status" value="1"/>
</dbReference>
<comment type="catalytic activity">
    <reaction evidence="3">
        <text>2 GTP = 3',3'-c-di-GMP + 2 diphosphate</text>
        <dbReference type="Rhea" id="RHEA:24898"/>
        <dbReference type="ChEBI" id="CHEBI:33019"/>
        <dbReference type="ChEBI" id="CHEBI:37565"/>
        <dbReference type="ChEBI" id="CHEBI:58805"/>
        <dbReference type="EC" id="2.7.7.65"/>
    </reaction>
</comment>
<dbReference type="EMBL" id="CP007142">
    <property type="protein sequence ID" value="AJQ93868.1"/>
    <property type="molecule type" value="Genomic_DNA"/>
</dbReference>
<dbReference type="GO" id="GO:0000160">
    <property type="term" value="P:phosphorelay signal transduction system"/>
    <property type="evidence" value="ECO:0007669"/>
    <property type="project" value="InterPro"/>
</dbReference>
<dbReference type="AlphaFoldDB" id="A0A0C5VKE8"/>
<dbReference type="FunFam" id="3.30.70.270:FF:000001">
    <property type="entry name" value="Diguanylate cyclase domain protein"/>
    <property type="match status" value="1"/>
</dbReference>
<dbReference type="InterPro" id="IPR011006">
    <property type="entry name" value="CheY-like_superfamily"/>
</dbReference>
<dbReference type="InterPro" id="IPR029787">
    <property type="entry name" value="Nucleotide_cyclase"/>
</dbReference>
<reference evidence="8 9" key="1">
    <citation type="submission" date="2014-01" db="EMBL/GenBank/DDBJ databases">
        <title>Full genme sequencing of cellulolytic bacterium Gynuella sunshinyii YC6258T gen. nov., sp. nov.</title>
        <authorList>
            <person name="Khan H."/>
            <person name="Chung E.J."/>
            <person name="Chung Y.R."/>
        </authorList>
    </citation>
    <scope>NUCLEOTIDE SEQUENCE [LARGE SCALE GENOMIC DNA]</scope>
    <source>
        <strain evidence="8 9">YC6258</strain>
    </source>
</reference>
<dbReference type="Proteomes" id="UP000032266">
    <property type="component" value="Chromosome"/>
</dbReference>
<organism evidence="8 9">
    <name type="scientific">Gynuella sunshinyii YC6258</name>
    <dbReference type="NCBI Taxonomy" id="1445510"/>
    <lineage>
        <taxon>Bacteria</taxon>
        <taxon>Pseudomonadati</taxon>
        <taxon>Pseudomonadota</taxon>
        <taxon>Gammaproteobacteria</taxon>
        <taxon>Oceanospirillales</taxon>
        <taxon>Saccharospirillaceae</taxon>
        <taxon>Gynuella</taxon>
    </lineage>
</organism>
<dbReference type="InterPro" id="IPR050469">
    <property type="entry name" value="Diguanylate_Cyclase"/>
</dbReference>
<dbReference type="GO" id="GO:1902201">
    <property type="term" value="P:negative regulation of bacterial-type flagellum-dependent cell motility"/>
    <property type="evidence" value="ECO:0007669"/>
    <property type="project" value="TreeGrafter"/>
</dbReference>
<dbReference type="PROSITE" id="PS50110">
    <property type="entry name" value="RESPONSE_REGULATORY"/>
    <property type="match status" value="1"/>
</dbReference>
<protein>
    <recommendedName>
        <fullName evidence="2">diguanylate cyclase</fullName>
        <ecNumber evidence="2">2.7.7.65</ecNumber>
    </recommendedName>
</protein>
<dbReference type="HOGENOM" id="CLU_000445_11_28_6"/>
<evidence type="ECO:0000313" key="9">
    <source>
        <dbReference type="Proteomes" id="UP000032266"/>
    </source>
</evidence>
<dbReference type="STRING" id="1445510.YC6258_01824"/>
<evidence type="ECO:0000256" key="4">
    <source>
        <dbReference type="PROSITE-ProRule" id="PRU00169"/>
    </source>
</evidence>
<dbReference type="InterPro" id="IPR043128">
    <property type="entry name" value="Rev_trsase/Diguanyl_cyclase"/>
</dbReference>
<dbReference type="GO" id="GO:0043709">
    <property type="term" value="P:cell adhesion involved in single-species biofilm formation"/>
    <property type="evidence" value="ECO:0007669"/>
    <property type="project" value="TreeGrafter"/>
</dbReference>
<feature type="coiled-coil region" evidence="5">
    <location>
        <begin position="77"/>
        <end position="104"/>
    </location>
</feature>
<dbReference type="PROSITE" id="PS50887">
    <property type="entry name" value="GGDEF"/>
    <property type="match status" value="1"/>
</dbReference>
<dbReference type="PANTHER" id="PTHR45138:SF9">
    <property type="entry name" value="DIGUANYLATE CYCLASE DGCM-RELATED"/>
    <property type="match status" value="1"/>
</dbReference>
<dbReference type="PANTHER" id="PTHR45138">
    <property type="entry name" value="REGULATORY COMPONENTS OF SENSORY TRANSDUCTION SYSTEM"/>
    <property type="match status" value="1"/>
</dbReference>
<dbReference type="NCBIfam" id="TIGR00254">
    <property type="entry name" value="GGDEF"/>
    <property type="match status" value="1"/>
</dbReference>
<dbReference type="EC" id="2.7.7.65" evidence="2"/>
<evidence type="ECO:0000259" key="7">
    <source>
        <dbReference type="PROSITE" id="PS50887"/>
    </source>
</evidence>
<dbReference type="GO" id="GO:0052621">
    <property type="term" value="F:diguanylate cyclase activity"/>
    <property type="evidence" value="ECO:0007669"/>
    <property type="project" value="UniProtKB-EC"/>
</dbReference>
<dbReference type="InterPro" id="IPR001789">
    <property type="entry name" value="Sig_transdc_resp-reg_receiver"/>
</dbReference>
<dbReference type="SMART" id="SM00267">
    <property type="entry name" value="GGDEF"/>
    <property type="match status" value="1"/>
</dbReference>
<dbReference type="PATRIC" id="fig|1445510.3.peg.1787"/>
<proteinExistence type="predicted"/>
<feature type="domain" description="GGDEF" evidence="7">
    <location>
        <begin position="132"/>
        <end position="270"/>
    </location>
</feature>
<dbReference type="GO" id="GO:0005886">
    <property type="term" value="C:plasma membrane"/>
    <property type="evidence" value="ECO:0007669"/>
    <property type="project" value="TreeGrafter"/>
</dbReference>
<accession>A0A0C5VKE8</accession>
<evidence type="ECO:0000256" key="5">
    <source>
        <dbReference type="SAM" id="Coils"/>
    </source>
</evidence>
<dbReference type="Pfam" id="PF00990">
    <property type="entry name" value="GGDEF"/>
    <property type="match status" value="1"/>
</dbReference>
<evidence type="ECO:0000256" key="3">
    <source>
        <dbReference type="ARBA" id="ARBA00034247"/>
    </source>
</evidence>
<sequence>MQMVGSLSIDMIIMDIELPGLDGYETTMLFREALCDHWVPIIFVTGNSSDESVLKAIDAGGDDYLVKPVSQTLLQAKIIAMQRIADMQANLHELNRKLSEQSETDPLTGLSNRRYFNLRAVDQFETARRMALSVAIMMMDIDQFKVYNDNYGHLQGDSCLQQVSRVLKSVVRRTTDLVARFGGEEFIIMLQDCDAKGAQMIADEIMAAIDQAAIPHEYSAVSDHVTLSIGVCVIVPDRNLVELQDCIKIADEQLYKAKNRGRAQAVIEQSNKMKTTLIVSREPETIKSIGKVLNSKSIIITSSDQEECNEIITQVHPDIVICDIRPETGIVPDDLSLLMAPDRQSDFIVVELSSGAQKSYPDQNSLLSDSHMLSI</sequence>
<dbReference type="SUPFAM" id="SSF55073">
    <property type="entry name" value="Nucleotide cyclase"/>
    <property type="match status" value="1"/>
</dbReference>
<keyword evidence="9" id="KW-1185">Reference proteome</keyword>
<dbReference type="Gene3D" id="3.40.50.2300">
    <property type="match status" value="1"/>
</dbReference>
<feature type="domain" description="Response regulatory" evidence="6">
    <location>
        <begin position="1"/>
        <end position="82"/>
    </location>
</feature>
<dbReference type="InterPro" id="IPR000160">
    <property type="entry name" value="GGDEF_dom"/>
</dbReference>
<dbReference type="Gene3D" id="3.30.70.270">
    <property type="match status" value="1"/>
</dbReference>
<evidence type="ECO:0000256" key="2">
    <source>
        <dbReference type="ARBA" id="ARBA00012528"/>
    </source>
</evidence>
<name>A0A0C5VKE8_9GAMM</name>
<evidence type="ECO:0000313" key="8">
    <source>
        <dbReference type="EMBL" id="AJQ93868.1"/>
    </source>
</evidence>
<dbReference type="SUPFAM" id="SSF52172">
    <property type="entry name" value="CheY-like"/>
    <property type="match status" value="1"/>
</dbReference>
<evidence type="ECO:0000259" key="6">
    <source>
        <dbReference type="PROSITE" id="PS50110"/>
    </source>
</evidence>
<dbReference type="CDD" id="cd17546">
    <property type="entry name" value="REC_hyHK_CKI1_RcsC-like"/>
    <property type="match status" value="1"/>
</dbReference>
<evidence type="ECO:0000256" key="1">
    <source>
        <dbReference type="ARBA" id="ARBA00001946"/>
    </source>
</evidence>
<feature type="modified residue" description="4-aspartylphosphate" evidence="4">
    <location>
        <position position="15"/>
    </location>
</feature>
<dbReference type="Pfam" id="PF00072">
    <property type="entry name" value="Response_reg"/>
    <property type="match status" value="1"/>
</dbReference>
<keyword evidence="5" id="KW-0175">Coiled coil</keyword>
<dbReference type="KEGG" id="gsn:YC6258_01824"/>
<keyword evidence="4" id="KW-0597">Phosphoprotein</keyword>